<evidence type="ECO:0000313" key="3">
    <source>
        <dbReference type="EMBL" id="MFB9753823.1"/>
    </source>
</evidence>
<gene>
    <name evidence="1" type="primary">trhO</name>
    <name evidence="3" type="ORF">ACFFNY_19820</name>
</gene>
<proteinExistence type="inferred from homology"/>
<organism evidence="3 4">
    <name type="scientific">Paenibacillus hodogayensis</name>
    <dbReference type="NCBI Taxonomy" id="279208"/>
    <lineage>
        <taxon>Bacteria</taxon>
        <taxon>Bacillati</taxon>
        <taxon>Bacillota</taxon>
        <taxon>Bacilli</taxon>
        <taxon>Bacillales</taxon>
        <taxon>Paenibacillaceae</taxon>
        <taxon>Paenibacillus</taxon>
    </lineage>
</organism>
<dbReference type="PANTHER" id="PTHR43268">
    <property type="entry name" value="THIOSULFATE SULFURTRANSFERASE/RHODANESE-LIKE DOMAIN-CONTAINING PROTEIN 2"/>
    <property type="match status" value="1"/>
</dbReference>
<evidence type="ECO:0000256" key="1">
    <source>
        <dbReference type="HAMAP-Rule" id="MF_00469"/>
    </source>
</evidence>
<dbReference type="EMBL" id="JBHMAG010000013">
    <property type="protein sequence ID" value="MFB9753823.1"/>
    <property type="molecule type" value="Genomic_DNA"/>
</dbReference>
<keyword evidence="1" id="KW-0560">Oxidoreductase</keyword>
<dbReference type="SUPFAM" id="SSF52821">
    <property type="entry name" value="Rhodanese/Cell cycle control phosphatase"/>
    <property type="match status" value="1"/>
</dbReference>
<dbReference type="EC" id="1.14.-.-" evidence="1"/>
<dbReference type="RefSeq" id="WP_344915056.1">
    <property type="nucleotide sequence ID" value="NZ_BAAAYO010000014.1"/>
</dbReference>
<dbReference type="CDD" id="cd01518">
    <property type="entry name" value="RHOD_YceA"/>
    <property type="match status" value="1"/>
</dbReference>
<dbReference type="Pfam" id="PF17773">
    <property type="entry name" value="UPF0176_N"/>
    <property type="match status" value="1"/>
</dbReference>
<dbReference type="InterPro" id="IPR020936">
    <property type="entry name" value="TrhO"/>
</dbReference>
<dbReference type="Gene3D" id="3.40.250.10">
    <property type="entry name" value="Rhodanese-like domain"/>
    <property type="match status" value="1"/>
</dbReference>
<reference evidence="3 4" key="1">
    <citation type="submission" date="2024-09" db="EMBL/GenBank/DDBJ databases">
        <authorList>
            <person name="Sun Q."/>
            <person name="Mori K."/>
        </authorList>
    </citation>
    <scope>NUCLEOTIDE SEQUENCE [LARGE SCALE GENOMIC DNA]</scope>
    <source>
        <strain evidence="3 4">JCM 12520</strain>
    </source>
</reference>
<evidence type="ECO:0000259" key="2">
    <source>
        <dbReference type="PROSITE" id="PS50206"/>
    </source>
</evidence>
<dbReference type="InterPro" id="IPR022111">
    <property type="entry name" value="Rhodanese_C"/>
</dbReference>
<dbReference type="NCBIfam" id="NF001135">
    <property type="entry name" value="PRK00142.1-3"/>
    <property type="match status" value="1"/>
</dbReference>
<dbReference type="InterPro" id="IPR001763">
    <property type="entry name" value="Rhodanese-like_dom"/>
</dbReference>
<dbReference type="PANTHER" id="PTHR43268:SF3">
    <property type="entry name" value="RHODANESE-LIKE DOMAIN-CONTAINING PROTEIN 7-RELATED"/>
    <property type="match status" value="1"/>
</dbReference>
<comment type="caution">
    <text evidence="3">The sequence shown here is derived from an EMBL/GenBank/DDBJ whole genome shotgun (WGS) entry which is preliminary data.</text>
</comment>
<comment type="catalytic activity">
    <reaction evidence="1">
        <text>uridine(34) in tRNA + AH2 + O2 = 5-hydroxyuridine(34) in tRNA + A + H2O</text>
        <dbReference type="Rhea" id="RHEA:64224"/>
        <dbReference type="Rhea" id="RHEA-COMP:11727"/>
        <dbReference type="Rhea" id="RHEA-COMP:13381"/>
        <dbReference type="ChEBI" id="CHEBI:13193"/>
        <dbReference type="ChEBI" id="CHEBI:15377"/>
        <dbReference type="ChEBI" id="CHEBI:15379"/>
        <dbReference type="ChEBI" id="CHEBI:17499"/>
        <dbReference type="ChEBI" id="CHEBI:65315"/>
        <dbReference type="ChEBI" id="CHEBI:136877"/>
    </reaction>
</comment>
<protein>
    <recommendedName>
        <fullName evidence="1">tRNA uridine(34) hydroxylase</fullName>
        <ecNumber evidence="1">1.14.-.-</ecNumber>
    </recommendedName>
    <alternativeName>
        <fullName evidence="1">tRNA hydroxylation protein O</fullName>
    </alternativeName>
</protein>
<comment type="function">
    <text evidence="1">Catalyzes oxygen-dependent 5-hydroxyuridine (ho5U) modification at position 34 in tRNAs.</text>
</comment>
<sequence length="296" mass="33678">MNDYRILLFYKYVPVPEAEAFAAEHLDFCRRLGVKGRILIADEGINGTLSGTVEQTDEYAAALRSHPLFADIVFKTESSDKHAFKKLFVRYKQELVTLRYDRKLDPVTEGGGRLNPKQFYDYLNKENVIVLDGRSGYEYDLGHFRNAIRPDVEAFREFPDWIRNNLADRKDATIITYCTGGIRCEMLTAVMRNEGFEDVHQLDGGIVTYGQDPEVRGAGFDGNCYVFDERISVRINQTDDHVIVGRCHHCGGPTDRYINCADDSCHLQHLVCVDCEDEHQGYCSTACEEHDTLPLG</sequence>
<dbReference type="Pfam" id="PF00581">
    <property type="entry name" value="Rhodanese"/>
    <property type="match status" value="1"/>
</dbReference>
<accession>A0ABV5W000</accession>
<dbReference type="SMART" id="SM00450">
    <property type="entry name" value="RHOD"/>
    <property type="match status" value="1"/>
</dbReference>
<dbReference type="InterPro" id="IPR036873">
    <property type="entry name" value="Rhodanese-like_dom_sf"/>
</dbReference>
<feature type="domain" description="Rhodanese" evidence="2">
    <location>
        <begin position="124"/>
        <end position="218"/>
    </location>
</feature>
<dbReference type="HAMAP" id="MF_00469">
    <property type="entry name" value="TrhO"/>
    <property type="match status" value="1"/>
</dbReference>
<name>A0ABV5W000_9BACL</name>
<comment type="similarity">
    <text evidence="1">Belongs to the TrhO family.</text>
</comment>
<keyword evidence="1" id="KW-0819">tRNA processing</keyword>
<keyword evidence="4" id="KW-1185">Reference proteome</keyword>
<dbReference type="InterPro" id="IPR040503">
    <property type="entry name" value="TRHO_N"/>
</dbReference>
<dbReference type="Gene3D" id="3.30.70.100">
    <property type="match status" value="1"/>
</dbReference>
<dbReference type="Pfam" id="PF12368">
    <property type="entry name" value="Rhodanese_C"/>
    <property type="match status" value="1"/>
</dbReference>
<dbReference type="PROSITE" id="PS50206">
    <property type="entry name" value="RHODANESE_3"/>
    <property type="match status" value="1"/>
</dbReference>
<dbReference type="Proteomes" id="UP001589619">
    <property type="component" value="Unassembled WGS sequence"/>
</dbReference>
<evidence type="ECO:0000313" key="4">
    <source>
        <dbReference type="Proteomes" id="UP001589619"/>
    </source>
</evidence>